<accession>A0ABY8QVG4</accession>
<dbReference type="RefSeq" id="WP_349639190.1">
    <property type="nucleotide sequence ID" value="NZ_CP090958.1"/>
</dbReference>
<dbReference type="Proteomes" id="UP001209083">
    <property type="component" value="Chromosome"/>
</dbReference>
<evidence type="ECO:0000313" key="1">
    <source>
        <dbReference type="EMBL" id="WGW12391.1"/>
    </source>
</evidence>
<evidence type="ECO:0000313" key="2">
    <source>
        <dbReference type="Proteomes" id="UP001209083"/>
    </source>
</evidence>
<keyword evidence="2" id="KW-1185">Reference proteome</keyword>
<gene>
    <name evidence="1" type="ORF">LWF01_01070</name>
</gene>
<proteinExistence type="predicted"/>
<name>A0ABY8QVG4_9MICO</name>
<organism evidence="1 2">
    <name type="scientific">Saxibacter everestensis</name>
    <dbReference type="NCBI Taxonomy" id="2909229"/>
    <lineage>
        <taxon>Bacteria</taxon>
        <taxon>Bacillati</taxon>
        <taxon>Actinomycetota</taxon>
        <taxon>Actinomycetes</taxon>
        <taxon>Micrococcales</taxon>
        <taxon>Brevibacteriaceae</taxon>
        <taxon>Saxibacter</taxon>
    </lineage>
</organism>
<reference evidence="1 2" key="1">
    <citation type="submission" date="2023-05" db="EMBL/GenBank/DDBJ databases">
        <title>Lithophilousrod everest ZFBP1038 complete genpme.</title>
        <authorList>
            <person name="Tian M."/>
        </authorList>
    </citation>
    <scope>NUCLEOTIDE SEQUENCE [LARGE SCALE GENOMIC DNA]</scope>
    <source>
        <strain evidence="1 2">ZFBP1038</strain>
    </source>
</reference>
<evidence type="ECO:0008006" key="3">
    <source>
        <dbReference type="Google" id="ProtNLM"/>
    </source>
</evidence>
<dbReference type="EMBL" id="CP090958">
    <property type="protein sequence ID" value="WGW12391.1"/>
    <property type="molecule type" value="Genomic_DNA"/>
</dbReference>
<protein>
    <recommendedName>
        <fullName evidence="3">Secreted protein</fullName>
    </recommendedName>
</protein>
<sequence length="59" mass="6546">MKPTIQFARLLVLELSALRGYWFAYPAPICHIRDGTGTTDVQSSTSARPVATKCDKYQA</sequence>